<reference evidence="7" key="1">
    <citation type="submission" date="2018-06" db="EMBL/GenBank/DDBJ databases">
        <authorList>
            <person name="Zhirakovskaya E."/>
        </authorList>
    </citation>
    <scope>NUCLEOTIDE SEQUENCE</scope>
</reference>
<organism evidence="7">
    <name type="scientific">hydrothermal vent metagenome</name>
    <dbReference type="NCBI Taxonomy" id="652676"/>
    <lineage>
        <taxon>unclassified sequences</taxon>
        <taxon>metagenomes</taxon>
        <taxon>ecological metagenomes</taxon>
    </lineage>
</organism>
<dbReference type="InterPro" id="IPR058649">
    <property type="entry name" value="CzcB_C"/>
</dbReference>
<dbReference type="Pfam" id="PF25975">
    <property type="entry name" value="CzcB_C"/>
    <property type="match status" value="1"/>
</dbReference>
<evidence type="ECO:0000256" key="1">
    <source>
        <dbReference type="ARBA" id="ARBA00023054"/>
    </source>
</evidence>
<dbReference type="InterPro" id="IPR058636">
    <property type="entry name" value="Beta-barrel_YknX"/>
</dbReference>
<dbReference type="GO" id="GO:0015562">
    <property type="term" value="F:efflux transmembrane transporter activity"/>
    <property type="evidence" value="ECO:0007669"/>
    <property type="project" value="TreeGrafter"/>
</dbReference>
<evidence type="ECO:0000259" key="6">
    <source>
        <dbReference type="Pfam" id="PF25990"/>
    </source>
</evidence>
<feature type="domain" description="Multidrug resistance protein MdtA-like barrel-sandwich hybrid" evidence="4">
    <location>
        <begin position="66"/>
        <end position="220"/>
    </location>
</feature>
<sequence>MKKRQRNRLVITLILVLGAGAALAWLIIGHNEASQVSVQKIVRAVRRDISSTVLATGAVNPQVGAEVKVGARISGKVEHLYANIGDPVKKGQIVAELEKADLKAAVAKAKAEVKVAQARITEAAARLKLAELEWQRQQNLIKKDFTSQQALDKALQEKESAQAGLNLVKKQLDAAKAAWDETRVKLSYATITAPISGVIASVSTQQGETVSAGLNAPTFVTIIDLNRIQVDAFVDETDIGRVKAGQKAVFTVDTYPDKDFAGVVTAIYPKAVIQDNVVNYDVVISINSPFKKLLRPDMTASVTIYQKERKGVLMVPRKAIIREGGGKFVLVREADGPPRKQAVRTGANSGRYIEIVSGINEGDMIVIENE</sequence>
<feature type="coiled-coil region" evidence="2">
    <location>
        <begin position="99"/>
        <end position="171"/>
    </location>
</feature>
<keyword evidence="1 2" id="KW-0175">Coiled coil</keyword>
<dbReference type="AlphaFoldDB" id="A0A3B0VAE4"/>
<dbReference type="InterPro" id="IPR030190">
    <property type="entry name" value="MacA_alpha-hairpin_sf"/>
</dbReference>
<dbReference type="PANTHER" id="PTHR30469:SF33">
    <property type="entry name" value="SLR1207 PROTEIN"/>
    <property type="match status" value="1"/>
</dbReference>
<evidence type="ECO:0000259" key="3">
    <source>
        <dbReference type="Pfam" id="PF25876"/>
    </source>
</evidence>
<dbReference type="InterPro" id="IPR058625">
    <property type="entry name" value="MdtA-like_BSH"/>
</dbReference>
<name>A0A3B0VAE4_9ZZZZ</name>
<evidence type="ECO:0000259" key="5">
    <source>
        <dbReference type="Pfam" id="PF25975"/>
    </source>
</evidence>
<dbReference type="InterPro" id="IPR006143">
    <property type="entry name" value="RND_pump_MFP"/>
</dbReference>
<dbReference type="Gene3D" id="6.10.140.1990">
    <property type="match status" value="1"/>
</dbReference>
<dbReference type="Gene3D" id="2.40.50.100">
    <property type="match status" value="1"/>
</dbReference>
<feature type="domain" description="CzcB-like C-terminal circularly permuted SH3-like" evidence="5">
    <location>
        <begin position="313"/>
        <end position="369"/>
    </location>
</feature>
<dbReference type="GO" id="GO:1990281">
    <property type="term" value="C:efflux pump complex"/>
    <property type="evidence" value="ECO:0007669"/>
    <property type="project" value="TreeGrafter"/>
</dbReference>
<dbReference type="GO" id="GO:0030313">
    <property type="term" value="C:cell envelope"/>
    <property type="evidence" value="ECO:0007669"/>
    <property type="project" value="UniProtKB-SubCell"/>
</dbReference>
<feature type="domain" description="YknX-like beta-barrel" evidence="6">
    <location>
        <begin position="229"/>
        <end position="304"/>
    </location>
</feature>
<dbReference type="PANTHER" id="PTHR30469">
    <property type="entry name" value="MULTIDRUG RESISTANCE PROTEIN MDTA"/>
    <property type="match status" value="1"/>
</dbReference>
<gene>
    <name evidence="7" type="ORF">MNBD_DELTA03-493</name>
</gene>
<feature type="domain" description="Multidrug resistance protein MdtA-like alpha-helical hairpin" evidence="3">
    <location>
        <begin position="114"/>
        <end position="189"/>
    </location>
</feature>
<evidence type="ECO:0000256" key="2">
    <source>
        <dbReference type="SAM" id="Coils"/>
    </source>
</evidence>
<proteinExistence type="predicted"/>
<dbReference type="GO" id="GO:1990195">
    <property type="term" value="C:macrolide transmembrane transporter complex"/>
    <property type="evidence" value="ECO:0007669"/>
    <property type="project" value="InterPro"/>
</dbReference>
<dbReference type="NCBIfam" id="TIGR01730">
    <property type="entry name" value="RND_mfp"/>
    <property type="match status" value="1"/>
</dbReference>
<evidence type="ECO:0000313" key="7">
    <source>
        <dbReference type="EMBL" id="VAW39841.1"/>
    </source>
</evidence>
<accession>A0A3B0VAE4</accession>
<dbReference type="SUPFAM" id="SSF111369">
    <property type="entry name" value="HlyD-like secretion proteins"/>
    <property type="match status" value="1"/>
</dbReference>
<dbReference type="GO" id="GO:0019898">
    <property type="term" value="C:extrinsic component of membrane"/>
    <property type="evidence" value="ECO:0007669"/>
    <property type="project" value="InterPro"/>
</dbReference>
<dbReference type="Pfam" id="PF25917">
    <property type="entry name" value="BSH_RND"/>
    <property type="match status" value="1"/>
</dbReference>
<dbReference type="GO" id="GO:1990961">
    <property type="term" value="P:xenobiotic detoxification by transmembrane export across the plasma membrane"/>
    <property type="evidence" value="ECO:0007669"/>
    <property type="project" value="InterPro"/>
</dbReference>
<evidence type="ECO:0000259" key="4">
    <source>
        <dbReference type="Pfam" id="PF25917"/>
    </source>
</evidence>
<dbReference type="InterPro" id="IPR058624">
    <property type="entry name" value="MdtA-like_HH"/>
</dbReference>
<dbReference type="Pfam" id="PF25990">
    <property type="entry name" value="Beta-barrel_YknX"/>
    <property type="match status" value="1"/>
</dbReference>
<protein>
    <submittedName>
        <fullName evidence="7">Probable Co/Zn/Cd efflux system membrane fusion protein</fullName>
    </submittedName>
</protein>
<dbReference type="Gene3D" id="2.40.30.170">
    <property type="match status" value="1"/>
</dbReference>
<dbReference type="Pfam" id="PF25876">
    <property type="entry name" value="HH_MFP_RND"/>
    <property type="match status" value="1"/>
</dbReference>
<dbReference type="EMBL" id="UOEX01000302">
    <property type="protein sequence ID" value="VAW39841.1"/>
    <property type="molecule type" value="Genomic_DNA"/>
</dbReference>
<dbReference type="Gene3D" id="2.40.420.20">
    <property type="match status" value="1"/>
</dbReference>